<dbReference type="InterPro" id="IPR029068">
    <property type="entry name" value="Glyas_Bleomycin-R_OHBP_Dase"/>
</dbReference>
<dbReference type="PANTHER" id="PTHR35908:SF1">
    <property type="entry name" value="CONSERVED PROTEIN"/>
    <property type="match status" value="1"/>
</dbReference>
<dbReference type="KEGG" id="serj:SGUI_0958"/>
<dbReference type="RefSeq" id="WP_066637023.1">
    <property type="nucleotide sequence ID" value="NZ_CP014989.1"/>
</dbReference>
<dbReference type="Gene3D" id="3.10.180.10">
    <property type="entry name" value="2,3-Dihydroxybiphenyl 1,2-Dioxygenase, domain 1"/>
    <property type="match status" value="2"/>
</dbReference>
<dbReference type="GO" id="GO:0008124">
    <property type="term" value="F:4-alpha-hydroxytetrahydrobiopterin dehydratase activity"/>
    <property type="evidence" value="ECO:0007669"/>
    <property type="project" value="UniProtKB-EC"/>
</dbReference>
<proteinExistence type="predicted"/>
<dbReference type="CDD" id="cd06587">
    <property type="entry name" value="VOC"/>
    <property type="match status" value="1"/>
</dbReference>
<evidence type="ECO:0000313" key="2">
    <source>
        <dbReference type="EMBL" id="ANS78354.1"/>
    </source>
</evidence>
<dbReference type="Pfam" id="PF18029">
    <property type="entry name" value="Glyoxalase_6"/>
    <property type="match status" value="2"/>
</dbReference>
<dbReference type="PANTHER" id="PTHR35908">
    <property type="entry name" value="HYPOTHETICAL FUSION PROTEIN"/>
    <property type="match status" value="1"/>
</dbReference>
<reference evidence="2 3" key="1">
    <citation type="submission" date="2016-03" db="EMBL/GenBank/DDBJ databases">
        <title>Shallow-sea hydrothermal system.</title>
        <authorList>
            <person name="Tang K."/>
        </authorList>
    </citation>
    <scope>NUCLEOTIDE SEQUENCE [LARGE SCALE GENOMIC DNA]</scope>
    <source>
        <strain evidence="2 3">JLT9</strain>
    </source>
</reference>
<evidence type="ECO:0000259" key="1">
    <source>
        <dbReference type="Pfam" id="PF18029"/>
    </source>
</evidence>
<feature type="domain" description="Glyoxalase-like" evidence="1">
    <location>
        <begin position="111"/>
        <end position="209"/>
    </location>
</feature>
<dbReference type="AlphaFoldDB" id="A0A1B1NAD4"/>
<keyword evidence="3" id="KW-1185">Reference proteome</keyword>
<dbReference type="PATRIC" id="fig|1758689.4.peg.997"/>
<feature type="domain" description="Glyoxalase-like" evidence="1">
    <location>
        <begin position="331"/>
        <end position="438"/>
    </location>
</feature>
<dbReference type="OrthoDB" id="15077at2"/>
<dbReference type="SUPFAM" id="SSF54593">
    <property type="entry name" value="Glyoxalase/Bleomycin resistance protein/Dihydroxybiphenyl dioxygenase"/>
    <property type="match status" value="2"/>
</dbReference>
<accession>A0A1B1NAD4</accession>
<keyword evidence="2" id="KW-0456">Lyase</keyword>
<gene>
    <name evidence="2" type="ORF">SGUI_0958</name>
</gene>
<dbReference type="InterPro" id="IPR041581">
    <property type="entry name" value="Glyoxalase_6"/>
</dbReference>
<protein>
    <submittedName>
        <fullName evidence="2">Pterin-4-alpha-carbinolamine dehydratase</fullName>
        <ecNumber evidence="2">4.2.1.96</ecNumber>
    </submittedName>
</protein>
<evidence type="ECO:0000313" key="3">
    <source>
        <dbReference type="Proteomes" id="UP000092482"/>
    </source>
</evidence>
<organism evidence="2 3">
    <name type="scientific">Serinicoccus hydrothermalis</name>
    <dbReference type="NCBI Taxonomy" id="1758689"/>
    <lineage>
        <taxon>Bacteria</taxon>
        <taxon>Bacillati</taxon>
        <taxon>Actinomycetota</taxon>
        <taxon>Actinomycetes</taxon>
        <taxon>Micrococcales</taxon>
        <taxon>Ornithinimicrobiaceae</taxon>
        <taxon>Serinicoccus</taxon>
    </lineage>
</organism>
<dbReference type="Proteomes" id="UP000092482">
    <property type="component" value="Chromosome"/>
</dbReference>
<dbReference type="EC" id="4.2.1.96" evidence="2"/>
<dbReference type="STRING" id="1758689.SGUI_0958"/>
<sequence>MDARAGRLTTQEFQAAEGTEDWRGLGRGAHAWFATGSHADGAALVRSVVSTCGDLGTGLPDLDLRATGLRMRLAASGEGFTTQTVELARAISASARDLGLTAQPEVVQEVQLAVDTQDPGAVMDFWETALGYERQGEEDVVDAGRRHPPLWFQDMDAARPLRSRLHLDSVTSQPVAAATVDRLEAAGAGVARHGYYATVADPEGNEVDVLPLPEGACLWEEGTEDWRLVFAAVAAYPVRSVDDLLALVTGAADLADGAGLPLGIDVRPLPAPGTTAPDADAGTHRLALVTVHTAKDRWEMDEGYLDLARQVQQLARSLDLTADPGRARFVQIGLDAADIPAVSTFWQAALGYEPDPRDNVTDIVDPRGLGPVLFFQPIDEQDEQRRAQRNRLHVDVYLPHDVAATRVETAVAAGGTVVRDAAPFWWTVADPEGNEVDLAVTVGREEEWG</sequence>
<dbReference type="EMBL" id="CP014989">
    <property type="protein sequence ID" value="ANS78354.1"/>
    <property type="molecule type" value="Genomic_DNA"/>
</dbReference>
<name>A0A1B1NAD4_9MICO</name>